<reference evidence="2" key="2">
    <citation type="submission" date="2020-08" db="EMBL/GenBank/DDBJ databases">
        <title>Plant Genome Project.</title>
        <authorList>
            <person name="Zhang R.-G."/>
        </authorList>
    </citation>
    <scope>NUCLEOTIDE SEQUENCE</scope>
    <source>
        <strain evidence="2">Huo1</strain>
        <tissue evidence="2">Leaf</tissue>
    </source>
</reference>
<reference evidence="2" key="1">
    <citation type="submission" date="2018-01" db="EMBL/GenBank/DDBJ databases">
        <authorList>
            <person name="Mao J.F."/>
        </authorList>
    </citation>
    <scope>NUCLEOTIDE SEQUENCE</scope>
    <source>
        <strain evidence="2">Huo1</strain>
        <tissue evidence="2">Leaf</tissue>
    </source>
</reference>
<protein>
    <submittedName>
        <fullName evidence="2">Uncharacterized protein</fullName>
    </submittedName>
</protein>
<dbReference type="AlphaFoldDB" id="A0A8X8YSD2"/>
<dbReference type="Proteomes" id="UP000298416">
    <property type="component" value="Unassembled WGS sequence"/>
</dbReference>
<sequence length="76" mass="8608">MPKRGRPRSQPSQDAEKQLRLYIDDVVDDIIPVALAKKFRDRLSVGGSSTSGDDGEQTQTKGRKGDRWYCRRTPSE</sequence>
<accession>A0A8X8YSD2</accession>
<proteinExistence type="predicted"/>
<dbReference type="EMBL" id="PNBA02000001">
    <property type="protein sequence ID" value="KAG6436885.1"/>
    <property type="molecule type" value="Genomic_DNA"/>
</dbReference>
<feature type="region of interest" description="Disordered" evidence="1">
    <location>
        <begin position="41"/>
        <end position="76"/>
    </location>
</feature>
<name>A0A8X8YSD2_SALSN</name>
<feature type="compositionally biased region" description="Basic and acidic residues" evidence="1">
    <location>
        <begin position="63"/>
        <end position="76"/>
    </location>
</feature>
<gene>
    <name evidence="2" type="ORF">SASPL_101789</name>
</gene>
<evidence type="ECO:0000313" key="3">
    <source>
        <dbReference type="Proteomes" id="UP000298416"/>
    </source>
</evidence>
<keyword evidence="3" id="KW-1185">Reference proteome</keyword>
<organism evidence="2">
    <name type="scientific">Salvia splendens</name>
    <name type="common">Scarlet sage</name>
    <dbReference type="NCBI Taxonomy" id="180675"/>
    <lineage>
        <taxon>Eukaryota</taxon>
        <taxon>Viridiplantae</taxon>
        <taxon>Streptophyta</taxon>
        <taxon>Embryophyta</taxon>
        <taxon>Tracheophyta</taxon>
        <taxon>Spermatophyta</taxon>
        <taxon>Magnoliopsida</taxon>
        <taxon>eudicotyledons</taxon>
        <taxon>Gunneridae</taxon>
        <taxon>Pentapetalae</taxon>
        <taxon>asterids</taxon>
        <taxon>lamiids</taxon>
        <taxon>Lamiales</taxon>
        <taxon>Lamiaceae</taxon>
        <taxon>Nepetoideae</taxon>
        <taxon>Mentheae</taxon>
        <taxon>Salviinae</taxon>
        <taxon>Salvia</taxon>
        <taxon>Salvia subgen. Calosphace</taxon>
        <taxon>core Calosphace</taxon>
    </lineage>
</organism>
<evidence type="ECO:0000313" key="2">
    <source>
        <dbReference type="EMBL" id="KAG6436885.1"/>
    </source>
</evidence>
<evidence type="ECO:0000256" key="1">
    <source>
        <dbReference type="SAM" id="MobiDB-lite"/>
    </source>
</evidence>
<comment type="caution">
    <text evidence="2">The sequence shown here is derived from an EMBL/GenBank/DDBJ whole genome shotgun (WGS) entry which is preliminary data.</text>
</comment>